<feature type="domain" description="EXPERA" evidence="15">
    <location>
        <begin position="53"/>
        <end position="196"/>
    </location>
</feature>
<feature type="transmembrane region" description="Helical" evidence="14">
    <location>
        <begin position="178"/>
        <end position="197"/>
    </location>
</feature>
<evidence type="ECO:0000256" key="4">
    <source>
        <dbReference type="ARBA" id="ARBA00022692"/>
    </source>
</evidence>
<feature type="transmembrane region" description="Helical" evidence="14">
    <location>
        <begin position="140"/>
        <end position="158"/>
    </location>
</feature>
<proteinExistence type="inferred from homology"/>
<evidence type="ECO:0000313" key="16">
    <source>
        <dbReference type="EMBL" id="KAJ8301172.1"/>
    </source>
</evidence>
<evidence type="ECO:0000256" key="14">
    <source>
        <dbReference type="SAM" id="Phobius"/>
    </source>
</evidence>
<keyword evidence="7" id="KW-0756">Sterol biosynthesis</keyword>
<comment type="subcellular location">
    <subcellularLocation>
        <location evidence="1">Membrane</location>
        <topology evidence="1">Multi-pass membrane protein</topology>
    </subcellularLocation>
</comment>
<sequence length="230" mass="26843">MAHPYYPKTLSIPNYVANEGSVTELLGIFFSIVLLILGAFWFYTGRRCSFLMATRVKLCWFFVCGFIHIILEGYFSLYHRSLVEKMTYLAQMWKEYGKGDSRYVTSDTCIVIIESITAVVDGPLCFLTVFSFLSGNSYRYILQLIVSTCQLYGDTMYFLTEFKEDFIHSEFGHPLHFWFYMVILNSFWIIIPLIMIIDSCVNLSQSQDKCDKMIDKKEKTNKGKKKNKTF</sequence>
<reference evidence="16 17" key="1">
    <citation type="submission" date="2022-12" db="EMBL/GenBank/DDBJ databases">
        <title>Chromosome-level genome of Tegillarca granosa.</title>
        <authorList>
            <person name="Kim J."/>
        </authorList>
    </citation>
    <scope>NUCLEOTIDE SEQUENCE [LARGE SCALE GENOMIC DNA]</scope>
    <source>
        <strain evidence="16">Teg-2019</strain>
        <tissue evidence="16">Adductor muscle</tissue>
    </source>
</reference>
<keyword evidence="6 13" id="KW-1133">Transmembrane helix</keyword>
<organism evidence="16 17">
    <name type="scientific">Tegillarca granosa</name>
    <name type="common">Malaysian cockle</name>
    <name type="synonym">Anadara granosa</name>
    <dbReference type="NCBI Taxonomy" id="220873"/>
    <lineage>
        <taxon>Eukaryota</taxon>
        <taxon>Metazoa</taxon>
        <taxon>Spiralia</taxon>
        <taxon>Lophotrochozoa</taxon>
        <taxon>Mollusca</taxon>
        <taxon>Bivalvia</taxon>
        <taxon>Autobranchia</taxon>
        <taxon>Pteriomorphia</taxon>
        <taxon>Arcoida</taxon>
        <taxon>Arcoidea</taxon>
        <taxon>Arcidae</taxon>
        <taxon>Tegillarca</taxon>
    </lineage>
</organism>
<feature type="transmembrane region" description="Helical" evidence="14">
    <location>
        <begin position="25"/>
        <end position="44"/>
    </location>
</feature>
<name>A0ABQ9EBA9_TEGGR</name>
<gene>
    <name evidence="16" type="ORF">KUTeg_020159</name>
</gene>
<keyword evidence="11" id="KW-0753">Steroid metabolism</keyword>
<dbReference type="EMBL" id="JARBDR010000918">
    <property type="protein sequence ID" value="KAJ8301172.1"/>
    <property type="molecule type" value="Genomic_DNA"/>
</dbReference>
<evidence type="ECO:0000256" key="13">
    <source>
        <dbReference type="PROSITE-ProRule" id="PRU01087"/>
    </source>
</evidence>
<keyword evidence="4 13" id="KW-0812">Transmembrane</keyword>
<evidence type="ECO:0000313" key="17">
    <source>
        <dbReference type="Proteomes" id="UP001217089"/>
    </source>
</evidence>
<dbReference type="PANTHER" id="PTHR14207">
    <property type="entry name" value="STEROL ISOMERASE"/>
    <property type="match status" value="1"/>
</dbReference>
<evidence type="ECO:0000256" key="10">
    <source>
        <dbReference type="ARBA" id="ARBA00023166"/>
    </source>
</evidence>
<keyword evidence="10" id="KW-1207">Sterol metabolism</keyword>
<dbReference type="PANTHER" id="PTHR14207:SF0">
    <property type="entry name" value="3-BETA-HYDROXYSTEROID-DELTA(8),DELTA(7)-ISOMERASE"/>
    <property type="match status" value="1"/>
</dbReference>
<evidence type="ECO:0000256" key="6">
    <source>
        <dbReference type="ARBA" id="ARBA00022989"/>
    </source>
</evidence>
<keyword evidence="5" id="KW-0752">Steroid biosynthesis</keyword>
<evidence type="ECO:0000256" key="5">
    <source>
        <dbReference type="ARBA" id="ARBA00022955"/>
    </source>
</evidence>
<evidence type="ECO:0000256" key="1">
    <source>
        <dbReference type="ARBA" id="ARBA00004141"/>
    </source>
</evidence>
<keyword evidence="9 13" id="KW-0472">Membrane</keyword>
<feature type="transmembrane region" description="Helical" evidence="14">
    <location>
        <begin position="110"/>
        <end position="133"/>
    </location>
</feature>
<evidence type="ECO:0000256" key="8">
    <source>
        <dbReference type="ARBA" id="ARBA00023098"/>
    </source>
</evidence>
<keyword evidence="17" id="KW-1185">Reference proteome</keyword>
<dbReference type="InterPro" id="IPR007905">
    <property type="entry name" value="EBP"/>
</dbReference>
<protein>
    <recommendedName>
        <fullName evidence="15">EXPERA domain-containing protein</fullName>
    </recommendedName>
</protein>
<evidence type="ECO:0000256" key="12">
    <source>
        <dbReference type="ARBA" id="ARBA00023235"/>
    </source>
</evidence>
<evidence type="ECO:0000256" key="9">
    <source>
        <dbReference type="ARBA" id="ARBA00023136"/>
    </source>
</evidence>
<keyword evidence="3" id="KW-0444">Lipid biosynthesis</keyword>
<accession>A0ABQ9EBA9</accession>
<keyword evidence="8" id="KW-0443">Lipid metabolism</keyword>
<comment type="caution">
    <text evidence="16">The sequence shown here is derived from an EMBL/GenBank/DDBJ whole genome shotgun (WGS) entry which is preliminary data.</text>
</comment>
<evidence type="ECO:0000259" key="15">
    <source>
        <dbReference type="PROSITE" id="PS51751"/>
    </source>
</evidence>
<comment type="similarity">
    <text evidence="2">Belongs to the EBP family.</text>
</comment>
<evidence type="ECO:0000256" key="2">
    <source>
        <dbReference type="ARBA" id="ARBA00008337"/>
    </source>
</evidence>
<feature type="transmembrane region" description="Helical" evidence="14">
    <location>
        <begin position="56"/>
        <end position="77"/>
    </location>
</feature>
<dbReference type="Proteomes" id="UP001217089">
    <property type="component" value="Unassembled WGS sequence"/>
</dbReference>
<dbReference type="Pfam" id="PF05241">
    <property type="entry name" value="EBP"/>
    <property type="match status" value="1"/>
</dbReference>
<evidence type="ECO:0000256" key="7">
    <source>
        <dbReference type="ARBA" id="ARBA00023011"/>
    </source>
</evidence>
<dbReference type="PROSITE" id="PS51751">
    <property type="entry name" value="EXPERA"/>
    <property type="match status" value="1"/>
</dbReference>
<dbReference type="InterPro" id="IPR033118">
    <property type="entry name" value="EXPERA"/>
</dbReference>
<evidence type="ECO:0000256" key="11">
    <source>
        <dbReference type="ARBA" id="ARBA00023221"/>
    </source>
</evidence>
<evidence type="ECO:0000256" key="3">
    <source>
        <dbReference type="ARBA" id="ARBA00022516"/>
    </source>
</evidence>
<keyword evidence="12" id="KW-0413">Isomerase</keyword>